<protein>
    <submittedName>
        <fullName evidence="3">DNA primase</fullName>
    </submittedName>
</protein>
<keyword evidence="2" id="KW-1185">Reference proteome</keyword>
<dbReference type="EMBL" id="UYRT01090044">
    <property type="protein sequence ID" value="VDN35612.1"/>
    <property type="molecule type" value="Genomic_DNA"/>
</dbReference>
<reference evidence="1 2" key="2">
    <citation type="submission" date="2018-11" db="EMBL/GenBank/DDBJ databases">
        <authorList>
            <consortium name="Pathogen Informatics"/>
        </authorList>
    </citation>
    <scope>NUCLEOTIDE SEQUENCE [LARGE SCALE GENOMIC DNA]</scope>
</reference>
<dbReference type="Proteomes" id="UP000271098">
    <property type="component" value="Unassembled WGS sequence"/>
</dbReference>
<dbReference type="AlphaFoldDB" id="A0A183EH05"/>
<accession>A0A183EH05</accession>
<evidence type="ECO:0000313" key="3">
    <source>
        <dbReference type="WBParaSite" id="GPUH_0002027101-mRNA-1"/>
    </source>
</evidence>
<sequence length="68" mass="7665">MWVSGVGNGKNGGTSGLSSGLNLSDIYHIFLSEKRDMARKDMTRIGSDERKETSDGREWLVNNPRFCW</sequence>
<organism evidence="3">
    <name type="scientific">Gongylonema pulchrum</name>
    <dbReference type="NCBI Taxonomy" id="637853"/>
    <lineage>
        <taxon>Eukaryota</taxon>
        <taxon>Metazoa</taxon>
        <taxon>Ecdysozoa</taxon>
        <taxon>Nematoda</taxon>
        <taxon>Chromadorea</taxon>
        <taxon>Rhabditida</taxon>
        <taxon>Spirurina</taxon>
        <taxon>Spiruromorpha</taxon>
        <taxon>Spiruroidea</taxon>
        <taxon>Gongylonematidae</taxon>
        <taxon>Gongylonema</taxon>
    </lineage>
</organism>
<evidence type="ECO:0000313" key="1">
    <source>
        <dbReference type="EMBL" id="VDN35612.1"/>
    </source>
</evidence>
<proteinExistence type="predicted"/>
<dbReference type="WBParaSite" id="GPUH_0002027101-mRNA-1">
    <property type="protein sequence ID" value="GPUH_0002027101-mRNA-1"/>
    <property type="gene ID" value="GPUH_0002027101"/>
</dbReference>
<name>A0A183EH05_9BILA</name>
<reference evidence="3" key="1">
    <citation type="submission" date="2016-06" db="UniProtKB">
        <authorList>
            <consortium name="WormBaseParasite"/>
        </authorList>
    </citation>
    <scope>IDENTIFICATION</scope>
</reference>
<evidence type="ECO:0000313" key="2">
    <source>
        <dbReference type="Proteomes" id="UP000271098"/>
    </source>
</evidence>
<gene>
    <name evidence="1" type="ORF">GPUH_LOCUS20245</name>
</gene>